<feature type="compositionally biased region" description="Polar residues" evidence="1">
    <location>
        <begin position="1"/>
        <end position="15"/>
    </location>
</feature>
<feature type="non-terminal residue" evidence="2">
    <location>
        <position position="1"/>
    </location>
</feature>
<evidence type="ECO:0000313" key="2">
    <source>
        <dbReference type="EMBL" id="KAL0448132.1"/>
    </source>
</evidence>
<reference evidence="2" key="2">
    <citation type="journal article" date="2024" name="Plant">
        <title>Genomic evolution and insights into agronomic trait innovations of Sesamum species.</title>
        <authorList>
            <person name="Miao H."/>
            <person name="Wang L."/>
            <person name="Qu L."/>
            <person name="Liu H."/>
            <person name="Sun Y."/>
            <person name="Le M."/>
            <person name="Wang Q."/>
            <person name="Wei S."/>
            <person name="Zheng Y."/>
            <person name="Lin W."/>
            <person name="Duan Y."/>
            <person name="Cao H."/>
            <person name="Xiong S."/>
            <person name="Wang X."/>
            <person name="Wei L."/>
            <person name="Li C."/>
            <person name="Ma Q."/>
            <person name="Ju M."/>
            <person name="Zhao R."/>
            <person name="Li G."/>
            <person name="Mu C."/>
            <person name="Tian Q."/>
            <person name="Mei H."/>
            <person name="Zhang T."/>
            <person name="Gao T."/>
            <person name="Zhang H."/>
        </authorList>
    </citation>
    <scope>NUCLEOTIDE SEQUENCE</scope>
    <source>
        <strain evidence="2">KEN1</strain>
    </source>
</reference>
<organism evidence="2">
    <name type="scientific">Sesamum latifolium</name>
    <dbReference type="NCBI Taxonomy" id="2727402"/>
    <lineage>
        <taxon>Eukaryota</taxon>
        <taxon>Viridiplantae</taxon>
        <taxon>Streptophyta</taxon>
        <taxon>Embryophyta</taxon>
        <taxon>Tracheophyta</taxon>
        <taxon>Spermatophyta</taxon>
        <taxon>Magnoliopsida</taxon>
        <taxon>eudicotyledons</taxon>
        <taxon>Gunneridae</taxon>
        <taxon>Pentapetalae</taxon>
        <taxon>asterids</taxon>
        <taxon>lamiids</taxon>
        <taxon>Lamiales</taxon>
        <taxon>Pedaliaceae</taxon>
        <taxon>Sesamum</taxon>
    </lineage>
</organism>
<dbReference type="EMBL" id="JACGWN010000006">
    <property type="protein sequence ID" value="KAL0448132.1"/>
    <property type="molecule type" value="Genomic_DNA"/>
</dbReference>
<protein>
    <recommendedName>
        <fullName evidence="3">Reverse transcriptase</fullName>
    </recommendedName>
</protein>
<sequence>LPKSGPLTSLKKSVSPNPQNLPETPTTLPEMEPEPIDEIQLKNQQPSVKSIAPLQVYSRKRVPISVRMQIYESEPGNDPTERDSLRKCLAKEFEIKELGKLKCLSIEVAYSKHGIFLSQRKYVLDFLKKTGTLGCKAASTPIEPNHKMVGDQDDTTVEKRRYQRLVGKLIHLSHTRPDIAYAARGLSETEGVSRQGVIEMSEAGRPWWSLATVAGSEDHFYVSERERREKIRF</sequence>
<feature type="region of interest" description="Disordered" evidence="1">
    <location>
        <begin position="1"/>
        <end position="34"/>
    </location>
</feature>
<reference evidence="2" key="1">
    <citation type="submission" date="2020-06" db="EMBL/GenBank/DDBJ databases">
        <authorList>
            <person name="Li T."/>
            <person name="Hu X."/>
            <person name="Zhang T."/>
            <person name="Song X."/>
            <person name="Zhang H."/>
            <person name="Dai N."/>
            <person name="Sheng W."/>
            <person name="Hou X."/>
            <person name="Wei L."/>
        </authorList>
    </citation>
    <scope>NUCLEOTIDE SEQUENCE</scope>
    <source>
        <strain evidence="2">KEN1</strain>
        <tissue evidence="2">Leaf</tissue>
    </source>
</reference>
<evidence type="ECO:0000256" key="1">
    <source>
        <dbReference type="SAM" id="MobiDB-lite"/>
    </source>
</evidence>
<evidence type="ECO:0008006" key="3">
    <source>
        <dbReference type="Google" id="ProtNLM"/>
    </source>
</evidence>
<accession>A0AAW2X236</accession>
<comment type="caution">
    <text evidence="2">The sequence shown here is derived from an EMBL/GenBank/DDBJ whole genome shotgun (WGS) entry which is preliminary data.</text>
</comment>
<name>A0AAW2X236_9LAMI</name>
<dbReference type="AlphaFoldDB" id="A0AAW2X236"/>
<gene>
    <name evidence="2" type="ORF">Slati_1941100</name>
</gene>
<feature type="compositionally biased region" description="Low complexity" evidence="1">
    <location>
        <begin position="16"/>
        <end position="30"/>
    </location>
</feature>
<proteinExistence type="predicted"/>